<feature type="region of interest" description="Disordered" evidence="2">
    <location>
        <begin position="663"/>
        <end position="686"/>
    </location>
</feature>
<dbReference type="GeneID" id="7847100"/>
<feature type="compositionally biased region" description="Polar residues" evidence="2">
    <location>
        <begin position="1504"/>
        <end position="1513"/>
    </location>
</feature>
<evidence type="ECO:0000256" key="1">
    <source>
        <dbReference type="SAM" id="Coils"/>
    </source>
</evidence>
<feature type="compositionally biased region" description="Basic and acidic residues" evidence="2">
    <location>
        <begin position="1199"/>
        <end position="1214"/>
    </location>
</feature>
<feature type="compositionally biased region" description="Polar residues" evidence="2">
    <location>
        <begin position="1271"/>
        <end position="1286"/>
    </location>
</feature>
<feature type="compositionally biased region" description="Basic and acidic residues" evidence="2">
    <location>
        <begin position="1260"/>
        <end position="1270"/>
    </location>
</feature>
<feature type="region of interest" description="Disordered" evidence="2">
    <location>
        <begin position="1372"/>
        <end position="1420"/>
    </location>
</feature>
<feature type="compositionally biased region" description="Basic and acidic residues" evidence="2">
    <location>
        <begin position="1308"/>
        <end position="1327"/>
    </location>
</feature>
<dbReference type="Proteomes" id="UP000009168">
    <property type="component" value="Unassembled WGS sequence"/>
</dbReference>
<name>Q245C6_TETTS</name>
<dbReference type="HOGENOM" id="CLU_247330_0_0_1"/>
<feature type="region of interest" description="Disordered" evidence="2">
    <location>
        <begin position="1504"/>
        <end position="1540"/>
    </location>
</feature>
<feature type="coiled-coil region" evidence="1">
    <location>
        <begin position="36"/>
        <end position="63"/>
    </location>
</feature>
<dbReference type="InParanoid" id="Q245C6"/>
<proteinExistence type="predicted"/>
<accession>Q245C6</accession>
<evidence type="ECO:0008006" key="5">
    <source>
        <dbReference type="Google" id="ProtNLM"/>
    </source>
</evidence>
<evidence type="ECO:0000313" key="3">
    <source>
        <dbReference type="EMBL" id="EAS03438.2"/>
    </source>
</evidence>
<dbReference type="InterPro" id="IPR011990">
    <property type="entry name" value="TPR-like_helical_dom_sf"/>
</dbReference>
<sequence>MSEHIEEFSSDFEQYGVEEDHVKEKHNIVLEKATKEEDYQNLIDQILQQVQSSQDNIEKCLKDLKKCLDEYFNHHNQKNFAQYFRKCLKQLIEVAISFLNQEKLDMSLIILNECDILVQTFSGFPDMQILTYNNLSCYFRKCKDQKRALKLLEKAENVYGKNQTTTNMGITFLNKSAILSEMGRHQEAIKCAKASVKELKNQFEKVFEQKKSHQEKYLNMKNFKNSMLSNSMGDNSKLEEDFYQREEQTKQINLEFQDIATELGIAYHNLATEEQYFKLFDRSIKNFFNAYTIVKEYLGDNHPLTTQFYQSFQVVNKKYQLHISNSNNMDQGKQKKFHNKINESPEYYSKDLNSIQNNYNNNELAAINTQNSIEEFNAEEQKEQKQSFKNNDIQLQRKNIVPQEEVKNRKMLKKQLEGTVIDYKQQMKAINLNIYNLLYSDEEGEEGQNEMYIPNTQARIELYKNKYQQQPPQSLKNQSSISQKKPQIYNQMYFDNLKEMHQFKIKQQKTLENQEQNNNKNIKYSKASDLIENIMESPKSSEKKINIFEIDQMLIRRNKSNQNQRQKGGSDLYFGQTQHKSGQDSKEQQAVDINHPAFFLAKKMQGKYTKQSTIRPMTAQEILDSPPQKKEVGGRKYKVNPKLLIPDTVIEATNRYQDYLQREKQQNQKKSFVIKSTSTKNLKQADKEKHEKMFNLEGINSHQENPKFDKNKVNTLYNGQGQKVLTQGKHNSSEKSISKNGQEIDNNNFKQKLEQMKQKIVLSQQENERLKNQNKKWNFETIKDDQTNLEKNNQKSQLSQQKRGESAYYVNKIPSKSQERRIHSQSGNIEAATQIPAEYQIVSPYMNSAVRAKSSLVSAIQKGRMCCVFDENTYNLIIAFQDIQSGQGVEMEDQCRFYINLSNLREIFSKEDDSKYQTHQESKKYYYQDPQELNEVKLQMLRYNLETLFKKFKPLLSIDIEKKCLVVEQNFSGYSVQIQTPLHPKGIVTKLNFYSANSSNFTLPSSKNSSESQKNLKNMLVVEYPAEELFLQKENKKLEEMEENFVILQKFVYISLGNKQGMLATLLNTNTQQLQFNFKSIDQLVDVSHYVVVEPIIQDYGPYFESEDTQIALSILCENLVSMWKYDGKNLTYDKKDKWSLKNEIEIPDQGKKQLQYQIIQQPSNDFSIIQKKEAWIEIYEDDNLDYQINKKELLDKIDESHESEDESKQEKMPFNKHHQKPIQSSFSHNEKANHSNLPSKKFQVVNKYEEEDFELEYEDGKNQKLDKSPTHTQSQEIQSKNSSRIPSKHESSQDVNENQSNAFQKQQKIEQRQRSIDDQNKVEKENIQMSQKNSQKEKEDNSKIQQQNNIPQHQQLDLEQKNQQQRQNSFLNETNGGESSKNTRQKNLSNQFARPQSSKKQMDIRNNLSKGSPQNNLEDQNILNFDTNKQIILTNDLQNQEEQQDDDDEQEIYQQDQINNKERKSSVIQKTNDQSKNQDHKNNQKNNVNNDYEQRDSAISEFKQQGENCNKKAQNRERPDATYSKSRNNSLKIQQEQMKNNYSLNISQEKEGDVEYIDINDTQQIE</sequence>
<keyword evidence="1" id="KW-0175">Coiled coil</keyword>
<feature type="compositionally biased region" description="Basic and acidic residues" evidence="2">
    <location>
        <begin position="766"/>
        <end position="788"/>
    </location>
</feature>
<reference evidence="4" key="1">
    <citation type="journal article" date="2006" name="PLoS Biol.">
        <title>Macronuclear genome sequence of the ciliate Tetrahymena thermophila, a model eukaryote.</title>
        <authorList>
            <person name="Eisen J.A."/>
            <person name="Coyne R.S."/>
            <person name="Wu M."/>
            <person name="Wu D."/>
            <person name="Thiagarajan M."/>
            <person name="Wortman J.R."/>
            <person name="Badger J.H."/>
            <person name="Ren Q."/>
            <person name="Amedeo P."/>
            <person name="Jones K.M."/>
            <person name="Tallon L.J."/>
            <person name="Delcher A.L."/>
            <person name="Salzberg S.L."/>
            <person name="Silva J.C."/>
            <person name="Haas B.J."/>
            <person name="Majoros W.H."/>
            <person name="Farzad M."/>
            <person name="Carlton J.M."/>
            <person name="Smith R.K. Jr."/>
            <person name="Garg J."/>
            <person name="Pearlman R.E."/>
            <person name="Karrer K.M."/>
            <person name="Sun L."/>
            <person name="Manning G."/>
            <person name="Elde N.C."/>
            <person name="Turkewitz A.P."/>
            <person name="Asai D.J."/>
            <person name="Wilkes D.E."/>
            <person name="Wang Y."/>
            <person name="Cai H."/>
            <person name="Collins K."/>
            <person name="Stewart B.A."/>
            <person name="Lee S.R."/>
            <person name="Wilamowska K."/>
            <person name="Weinberg Z."/>
            <person name="Ruzzo W.L."/>
            <person name="Wloga D."/>
            <person name="Gaertig J."/>
            <person name="Frankel J."/>
            <person name="Tsao C.-C."/>
            <person name="Gorovsky M.A."/>
            <person name="Keeling P.J."/>
            <person name="Waller R.F."/>
            <person name="Patron N.J."/>
            <person name="Cherry J.M."/>
            <person name="Stover N.A."/>
            <person name="Krieger C.J."/>
            <person name="del Toro C."/>
            <person name="Ryder H.F."/>
            <person name="Williamson S.C."/>
            <person name="Barbeau R.A."/>
            <person name="Hamilton E.P."/>
            <person name="Orias E."/>
        </authorList>
    </citation>
    <scope>NUCLEOTIDE SEQUENCE [LARGE SCALE GENOMIC DNA]</scope>
    <source>
        <strain evidence="4">SB210</strain>
    </source>
</reference>
<feature type="region of interest" description="Disordered" evidence="2">
    <location>
        <begin position="558"/>
        <end position="589"/>
    </location>
</feature>
<feature type="compositionally biased region" description="Polar residues" evidence="2">
    <location>
        <begin position="668"/>
        <end position="682"/>
    </location>
</feature>
<feature type="region of interest" description="Disordered" evidence="2">
    <location>
        <begin position="1457"/>
        <end position="1491"/>
    </location>
</feature>
<dbReference type="RefSeq" id="XP_001023683.2">
    <property type="nucleotide sequence ID" value="XM_001023683.2"/>
</dbReference>
<gene>
    <name evidence="3" type="ORF">TTHERM_00732850</name>
</gene>
<keyword evidence="4" id="KW-1185">Reference proteome</keyword>
<organism evidence="3 4">
    <name type="scientific">Tetrahymena thermophila (strain SB210)</name>
    <dbReference type="NCBI Taxonomy" id="312017"/>
    <lineage>
        <taxon>Eukaryota</taxon>
        <taxon>Sar</taxon>
        <taxon>Alveolata</taxon>
        <taxon>Ciliophora</taxon>
        <taxon>Intramacronucleata</taxon>
        <taxon>Oligohymenophorea</taxon>
        <taxon>Hymenostomatida</taxon>
        <taxon>Tetrahymenina</taxon>
        <taxon>Tetrahymenidae</taxon>
        <taxon>Tetrahymena</taxon>
    </lineage>
</organism>
<feature type="region of interest" description="Disordered" evidence="2">
    <location>
        <begin position="1199"/>
        <end position="1244"/>
    </location>
</feature>
<feature type="region of interest" description="Disordered" evidence="2">
    <location>
        <begin position="722"/>
        <end position="745"/>
    </location>
</feature>
<feature type="region of interest" description="Disordered" evidence="2">
    <location>
        <begin position="765"/>
        <end position="806"/>
    </location>
</feature>
<dbReference type="SUPFAM" id="SSF48452">
    <property type="entry name" value="TPR-like"/>
    <property type="match status" value="1"/>
</dbReference>
<dbReference type="EMBL" id="GG662485">
    <property type="protein sequence ID" value="EAS03438.2"/>
    <property type="molecule type" value="Genomic_DNA"/>
</dbReference>
<evidence type="ECO:0000256" key="2">
    <source>
        <dbReference type="SAM" id="MobiDB-lite"/>
    </source>
</evidence>
<feature type="region of interest" description="Disordered" evidence="2">
    <location>
        <begin position="1260"/>
        <end position="1346"/>
    </location>
</feature>
<feature type="coiled-coil region" evidence="1">
    <location>
        <begin position="378"/>
        <end position="433"/>
    </location>
</feature>
<dbReference type="OrthoDB" id="3038309at2759"/>
<dbReference type="Gene3D" id="1.25.40.10">
    <property type="entry name" value="Tetratricopeptide repeat domain"/>
    <property type="match status" value="1"/>
</dbReference>
<evidence type="ECO:0000313" key="4">
    <source>
        <dbReference type="Proteomes" id="UP000009168"/>
    </source>
</evidence>
<feature type="compositionally biased region" description="Polar residues" evidence="2">
    <location>
        <begin position="1294"/>
        <end position="1307"/>
    </location>
</feature>
<feature type="compositionally biased region" description="Polar residues" evidence="2">
    <location>
        <begin position="1524"/>
        <end position="1540"/>
    </location>
</feature>
<feature type="coiled-coil region" evidence="1">
    <location>
        <begin position="182"/>
        <end position="216"/>
    </location>
</feature>
<dbReference type="KEGG" id="tet:TTHERM_00732850"/>
<protein>
    <recommendedName>
        <fullName evidence="5">Tetratricopeptide repeat protein</fullName>
    </recommendedName>
</protein>